<organism evidence="2 3">
    <name type="scientific">Lupinus albus</name>
    <name type="common">White lupine</name>
    <name type="synonym">Lupinus termis</name>
    <dbReference type="NCBI Taxonomy" id="3870"/>
    <lineage>
        <taxon>Eukaryota</taxon>
        <taxon>Viridiplantae</taxon>
        <taxon>Streptophyta</taxon>
        <taxon>Embryophyta</taxon>
        <taxon>Tracheophyta</taxon>
        <taxon>Spermatophyta</taxon>
        <taxon>Magnoliopsida</taxon>
        <taxon>eudicotyledons</taxon>
        <taxon>Gunneridae</taxon>
        <taxon>Pentapetalae</taxon>
        <taxon>rosids</taxon>
        <taxon>fabids</taxon>
        <taxon>Fabales</taxon>
        <taxon>Fabaceae</taxon>
        <taxon>Papilionoideae</taxon>
        <taxon>50 kb inversion clade</taxon>
        <taxon>genistoids sensu lato</taxon>
        <taxon>core genistoids</taxon>
        <taxon>Genisteae</taxon>
        <taxon>Lupinus</taxon>
    </lineage>
</organism>
<accession>A0A6A4NKL3</accession>
<dbReference type="InterPro" id="IPR044824">
    <property type="entry name" value="MAIN-like"/>
</dbReference>
<dbReference type="EMBL" id="WOCE01000018">
    <property type="protein sequence ID" value="KAE9594206.1"/>
    <property type="molecule type" value="Genomic_DNA"/>
</dbReference>
<gene>
    <name evidence="2" type="ORF">Lalb_Chr18g0051341</name>
</gene>
<dbReference type="Proteomes" id="UP000447434">
    <property type="component" value="Chromosome 18"/>
</dbReference>
<protein>
    <recommendedName>
        <fullName evidence="1">Aminotransferase-like plant mobile domain-containing protein</fullName>
    </recommendedName>
</protein>
<dbReference type="AlphaFoldDB" id="A0A6A4NKL3"/>
<evidence type="ECO:0000313" key="2">
    <source>
        <dbReference type="EMBL" id="KAE9594206.1"/>
    </source>
</evidence>
<dbReference type="OrthoDB" id="1428937at2759"/>
<evidence type="ECO:0000313" key="3">
    <source>
        <dbReference type="Proteomes" id="UP000447434"/>
    </source>
</evidence>
<sequence>MIGGFLMPDIIGSRVYLMYLPLLDKLSETSDYSWGSTVLACLYRGLCCAAIFKDQKEVGGCLLLLQSWAYDHIPILAPRLHDNTLQYFPLVKSLSGSHIQV</sequence>
<proteinExistence type="predicted"/>
<feature type="domain" description="Aminotransferase-like plant mobile" evidence="1">
    <location>
        <begin position="1"/>
        <end position="83"/>
    </location>
</feature>
<dbReference type="PANTHER" id="PTHR46033">
    <property type="entry name" value="PROTEIN MAIN-LIKE 2"/>
    <property type="match status" value="1"/>
</dbReference>
<dbReference type="Pfam" id="PF10536">
    <property type="entry name" value="PMD"/>
    <property type="match status" value="1"/>
</dbReference>
<evidence type="ECO:0000259" key="1">
    <source>
        <dbReference type="Pfam" id="PF10536"/>
    </source>
</evidence>
<keyword evidence="3" id="KW-1185">Reference proteome</keyword>
<dbReference type="PANTHER" id="PTHR46033:SF8">
    <property type="entry name" value="PROTEIN MAINTENANCE OF MERISTEMS-LIKE"/>
    <property type="match status" value="1"/>
</dbReference>
<dbReference type="GO" id="GO:0010073">
    <property type="term" value="P:meristem maintenance"/>
    <property type="evidence" value="ECO:0007669"/>
    <property type="project" value="InterPro"/>
</dbReference>
<dbReference type="InterPro" id="IPR019557">
    <property type="entry name" value="AminoTfrase-like_pln_mobile"/>
</dbReference>
<name>A0A6A4NKL3_LUPAL</name>
<reference evidence="3" key="1">
    <citation type="journal article" date="2020" name="Nat. Commun.">
        <title>Genome sequence of the cluster root forming white lupin.</title>
        <authorList>
            <person name="Hufnagel B."/>
            <person name="Marques A."/>
            <person name="Soriano A."/>
            <person name="Marques L."/>
            <person name="Divol F."/>
            <person name="Doumas P."/>
            <person name="Sallet E."/>
            <person name="Mancinotti D."/>
            <person name="Carrere S."/>
            <person name="Marande W."/>
            <person name="Arribat S."/>
            <person name="Keller J."/>
            <person name="Huneau C."/>
            <person name="Blein T."/>
            <person name="Aime D."/>
            <person name="Laguerre M."/>
            <person name="Taylor J."/>
            <person name="Schubert V."/>
            <person name="Nelson M."/>
            <person name="Geu-Flores F."/>
            <person name="Crespi M."/>
            <person name="Gallardo-Guerrero K."/>
            <person name="Delaux P.-M."/>
            <person name="Salse J."/>
            <person name="Berges H."/>
            <person name="Guyot R."/>
            <person name="Gouzy J."/>
            <person name="Peret B."/>
        </authorList>
    </citation>
    <scope>NUCLEOTIDE SEQUENCE [LARGE SCALE GENOMIC DNA]</scope>
    <source>
        <strain evidence="3">cv. Amiga</strain>
    </source>
</reference>
<comment type="caution">
    <text evidence="2">The sequence shown here is derived from an EMBL/GenBank/DDBJ whole genome shotgun (WGS) entry which is preliminary data.</text>
</comment>